<dbReference type="InterPro" id="IPR001828">
    <property type="entry name" value="ANF_lig-bd_rcpt"/>
</dbReference>
<dbReference type="PANTHER" id="PTHR34836">
    <property type="entry name" value="OS06G0188250 PROTEIN"/>
    <property type="match status" value="1"/>
</dbReference>
<dbReference type="GO" id="GO:0016020">
    <property type="term" value="C:membrane"/>
    <property type="evidence" value="ECO:0007669"/>
    <property type="project" value="UniProtKB-SubCell"/>
</dbReference>
<evidence type="ECO:0000259" key="5">
    <source>
        <dbReference type="Pfam" id="PF01094"/>
    </source>
</evidence>
<protein>
    <recommendedName>
        <fullName evidence="5">Receptor ligand binding region domain-containing protein</fullName>
    </recommendedName>
</protein>
<proteinExistence type="predicted"/>
<evidence type="ECO:0000256" key="2">
    <source>
        <dbReference type="ARBA" id="ARBA00022692"/>
    </source>
</evidence>
<dbReference type="Gene3D" id="3.40.50.2300">
    <property type="match status" value="2"/>
</dbReference>
<evidence type="ECO:0000256" key="1">
    <source>
        <dbReference type="ARBA" id="ARBA00004370"/>
    </source>
</evidence>
<evidence type="ECO:0000256" key="4">
    <source>
        <dbReference type="ARBA" id="ARBA00023136"/>
    </source>
</evidence>
<sequence length="166" mass="19057">MAILCIQMAHQDFYEHYSHYQTRLDLRIMDSEKDVIRAASAAFDLMKNEKVHAIIEPLFSEQARFVIQLGHKLHVPIVSFSATSSSLSSTRSKYFIRTTQDDCSQSQAIAAIIEAYGWREIVPIYEDTEYGRGLIPYLADELEKVNTRVPDRRAIDPNSEESEILE</sequence>
<evidence type="ECO:0000313" key="6">
    <source>
        <dbReference type="EMBL" id="KAK4257631.1"/>
    </source>
</evidence>
<keyword evidence="3" id="KW-1133">Transmembrane helix</keyword>
<evidence type="ECO:0000313" key="7">
    <source>
        <dbReference type="Proteomes" id="UP001293593"/>
    </source>
</evidence>
<dbReference type="SUPFAM" id="SSF53822">
    <property type="entry name" value="Periplasmic binding protein-like I"/>
    <property type="match status" value="1"/>
</dbReference>
<dbReference type="InterPro" id="IPR015683">
    <property type="entry name" value="Ionotropic_Glu_rcpt"/>
</dbReference>
<keyword evidence="7" id="KW-1185">Reference proteome</keyword>
<feature type="domain" description="Receptor ligand binding region" evidence="5">
    <location>
        <begin position="5"/>
        <end position="165"/>
    </location>
</feature>
<dbReference type="EMBL" id="JAWXYG010000012">
    <property type="protein sequence ID" value="KAK4257631.1"/>
    <property type="molecule type" value="Genomic_DNA"/>
</dbReference>
<dbReference type="AlphaFoldDB" id="A0AAE1IU42"/>
<comment type="subcellular location">
    <subcellularLocation>
        <location evidence="1">Membrane</location>
    </subcellularLocation>
</comment>
<dbReference type="Proteomes" id="UP001293593">
    <property type="component" value="Unassembled WGS sequence"/>
</dbReference>
<keyword evidence="4" id="KW-0472">Membrane</keyword>
<dbReference type="Pfam" id="PF01094">
    <property type="entry name" value="ANF_receptor"/>
    <property type="match status" value="1"/>
</dbReference>
<comment type="caution">
    <text evidence="6">The sequence shown here is derived from an EMBL/GenBank/DDBJ whole genome shotgun (WGS) entry which is preliminary data.</text>
</comment>
<accession>A0AAE1IU42</accession>
<gene>
    <name evidence="6" type="ORF">QN277_007194</name>
</gene>
<keyword evidence="2" id="KW-0812">Transmembrane</keyword>
<name>A0AAE1IU42_9FABA</name>
<dbReference type="PANTHER" id="PTHR34836:SF7">
    <property type="entry name" value="RECEPTOR LIGAND BINDING REGION DOMAIN-CONTAINING PROTEIN"/>
    <property type="match status" value="1"/>
</dbReference>
<reference evidence="6" key="1">
    <citation type="submission" date="2023-10" db="EMBL/GenBank/DDBJ databases">
        <title>Chromosome-level genome of the transformable northern wattle, Acacia crassicarpa.</title>
        <authorList>
            <person name="Massaro I."/>
            <person name="Sinha N.R."/>
            <person name="Poethig S."/>
            <person name="Leichty A.R."/>
        </authorList>
    </citation>
    <scope>NUCLEOTIDE SEQUENCE</scope>
    <source>
        <strain evidence="6">Acra3RX</strain>
        <tissue evidence="6">Leaf</tissue>
    </source>
</reference>
<organism evidence="6 7">
    <name type="scientific">Acacia crassicarpa</name>
    <name type="common">northern wattle</name>
    <dbReference type="NCBI Taxonomy" id="499986"/>
    <lineage>
        <taxon>Eukaryota</taxon>
        <taxon>Viridiplantae</taxon>
        <taxon>Streptophyta</taxon>
        <taxon>Embryophyta</taxon>
        <taxon>Tracheophyta</taxon>
        <taxon>Spermatophyta</taxon>
        <taxon>Magnoliopsida</taxon>
        <taxon>eudicotyledons</taxon>
        <taxon>Gunneridae</taxon>
        <taxon>Pentapetalae</taxon>
        <taxon>rosids</taxon>
        <taxon>fabids</taxon>
        <taxon>Fabales</taxon>
        <taxon>Fabaceae</taxon>
        <taxon>Caesalpinioideae</taxon>
        <taxon>mimosoid clade</taxon>
        <taxon>Acacieae</taxon>
        <taxon>Acacia</taxon>
    </lineage>
</organism>
<evidence type="ECO:0000256" key="3">
    <source>
        <dbReference type="ARBA" id="ARBA00022989"/>
    </source>
</evidence>
<dbReference type="InterPro" id="IPR028082">
    <property type="entry name" value="Peripla_BP_I"/>
</dbReference>